<organism evidence="1 2">
    <name type="scientific">Araneus ventricosus</name>
    <name type="common">Orbweaver spider</name>
    <name type="synonym">Epeira ventricosa</name>
    <dbReference type="NCBI Taxonomy" id="182803"/>
    <lineage>
        <taxon>Eukaryota</taxon>
        <taxon>Metazoa</taxon>
        <taxon>Ecdysozoa</taxon>
        <taxon>Arthropoda</taxon>
        <taxon>Chelicerata</taxon>
        <taxon>Arachnida</taxon>
        <taxon>Araneae</taxon>
        <taxon>Araneomorphae</taxon>
        <taxon>Entelegynae</taxon>
        <taxon>Araneoidea</taxon>
        <taxon>Araneidae</taxon>
        <taxon>Araneus</taxon>
    </lineage>
</organism>
<dbReference type="EMBL" id="BGPR01000201">
    <property type="protein sequence ID" value="GBM04339.1"/>
    <property type="molecule type" value="Genomic_DNA"/>
</dbReference>
<dbReference type="AlphaFoldDB" id="A0A4Y2CJI9"/>
<dbReference type="Proteomes" id="UP000499080">
    <property type="component" value="Unassembled WGS sequence"/>
</dbReference>
<proteinExistence type="predicted"/>
<keyword evidence="2" id="KW-1185">Reference proteome</keyword>
<sequence>MVVLLEVTTSTRVKSRRISKRSLASLVRTPMVWACPLTVIVLVSFRRDRIVVGNGYYDSGISTRNIAEAVTQINRTENAPDRVIQYR</sequence>
<name>A0A4Y2CJI9_ARAVE</name>
<accession>A0A4Y2CJI9</accession>
<evidence type="ECO:0000313" key="1">
    <source>
        <dbReference type="EMBL" id="GBM04339.1"/>
    </source>
</evidence>
<reference evidence="1 2" key="1">
    <citation type="journal article" date="2019" name="Sci. Rep.">
        <title>Orb-weaving spider Araneus ventricosus genome elucidates the spidroin gene catalogue.</title>
        <authorList>
            <person name="Kono N."/>
            <person name="Nakamura H."/>
            <person name="Ohtoshi R."/>
            <person name="Moran D.A.P."/>
            <person name="Shinohara A."/>
            <person name="Yoshida Y."/>
            <person name="Fujiwara M."/>
            <person name="Mori M."/>
            <person name="Tomita M."/>
            <person name="Arakawa K."/>
        </authorList>
    </citation>
    <scope>NUCLEOTIDE SEQUENCE [LARGE SCALE GENOMIC DNA]</scope>
</reference>
<gene>
    <name evidence="1" type="ORF">AVEN_146206_1</name>
</gene>
<comment type="caution">
    <text evidence="1">The sequence shown here is derived from an EMBL/GenBank/DDBJ whole genome shotgun (WGS) entry which is preliminary data.</text>
</comment>
<evidence type="ECO:0000313" key="2">
    <source>
        <dbReference type="Proteomes" id="UP000499080"/>
    </source>
</evidence>
<protein>
    <submittedName>
        <fullName evidence="1">Uncharacterized protein</fullName>
    </submittedName>
</protein>